<evidence type="ECO:0000256" key="1">
    <source>
        <dbReference type="SAM" id="MobiDB-lite"/>
    </source>
</evidence>
<accession>A0A1I1ZT48</accession>
<feature type="compositionally biased region" description="Low complexity" evidence="1">
    <location>
        <begin position="30"/>
        <end position="40"/>
    </location>
</feature>
<feature type="region of interest" description="Disordered" evidence="1">
    <location>
        <begin position="30"/>
        <end position="76"/>
    </location>
</feature>
<dbReference type="Proteomes" id="UP000199119">
    <property type="component" value="Unassembled WGS sequence"/>
</dbReference>
<gene>
    <name evidence="3" type="ORF">SAMN04489711_101321</name>
</gene>
<evidence type="ECO:0000313" key="3">
    <source>
        <dbReference type="EMBL" id="SFE34845.1"/>
    </source>
</evidence>
<dbReference type="STRING" id="1177982.SAMN04489711_101321"/>
<feature type="region of interest" description="Disordered" evidence="1">
    <location>
        <begin position="193"/>
        <end position="221"/>
    </location>
</feature>
<name>A0A1I1ZT48_9BURK</name>
<organism evidence="3 4">
    <name type="scientific">Paracidovorax wautersii</name>
    <dbReference type="NCBI Taxonomy" id="1177982"/>
    <lineage>
        <taxon>Bacteria</taxon>
        <taxon>Pseudomonadati</taxon>
        <taxon>Pseudomonadota</taxon>
        <taxon>Betaproteobacteria</taxon>
        <taxon>Burkholderiales</taxon>
        <taxon>Comamonadaceae</taxon>
        <taxon>Paracidovorax</taxon>
    </lineage>
</organism>
<feature type="chain" id="PRO_5011629665" evidence="2">
    <location>
        <begin position="20"/>
        <end position="221"/>
    </location>
</feature>
<feature type="compositionally biased region" description="Polar residues" evidence="1">
    <location>
        <begin position="193"/>
        <end position="202"/>
    </location>
</feature>
<proteinExistence type="predicted"/>
<reference evidence="4" key="1">
    <citation type="submission" date="2016-10" db="EMBL/GenBank/DDBJ databases">
        <authorList>
            <person name="Varghese N."/>
            <person name="Submissions S."/>
        </authorList>
    </citation>
    <scope>NUCLEOTIDE SEQUENCE [LARGE SCALE GENOMIC DNA]</scope>
    <source>
        <strain evidence="4">DSM 27981</strain>
    </source>
</reference>
<protein>
    <submittedName>
        <fullName evidence="3">Uncharacterized protein</fullName>
    </submittedName>
</protein>
<evidence type="ECO:0000256" key="2">
    <source>
        <dbReference type="SAM" id="SignalP"/>
    </source>
</evidence>
<evidence type="ECO:0000313" key="4">
    <source>
        <dbReference type="Proteomes" id="UP000199119"/>
    </source>
</evidence>
<dbReference type="OrthoDB" id="5297272at2"/>
<dbReference type="EMBL" id="FONX01000001">
    <property type="protein sequence ID" value="SFE34845.1"/>
    <property type="molecule type" value="Genomic_DNA"/>
</dbReference>
<feature type="compositionally biased region" description="Low complexity" evidence="1">
    <location>
        <begin position="50"/>
        <end position="61"/>
    </location>
</feature>
<keyword evidence="2" id="KW-0732">Signal</keyword>
<dbReference type="AlphaFoldDB" id="A0A1I1ZT48"/>
<sequence length="221" mass="22738">MKSLIASALMVLAPALALAQTSDAAKPAAKPAAKQAASKTAAKHKDAAVSKKSAAAKAPAKGHSTHVAKATSSRTQLKSATNQVASGLMAAEAALSPAELAIADRVYTGHISCELGAYVNLQRDPASPGRFNLEGKGYKYRMTPVATSTGAVRLEDQAGGAVWLQIANKSMLMNQKAGQRLADDCMSPEQQVVAQNLKSHPQASLLDTPAPAATEQSPAAK</sequence>
<keyword evidence="4" id="KW-1185">Reference proteome</keyword>
<feature type="signal peptide" evidence="2">
    <location>
        <begin position="1"/>
        <end position="19"/>
    </location>
</feature>
<dbReference type="RefSeq" id="WP_092936908.1">
    <property type="nucleotide sequence ID" value="NZ_FONX01000001.1"/>
</dbReference>